<protein>
    <submittedName>
        <fullName evidence="2">Uncharacterized protein</fullName>
    </submittedName>
</protein>
<dbReference type="AlphaFoldDB" id="A0A7R9R2P4"/>
<dbReference type="EMBL" id="OC970032">
    <property type="protein sequence ID" value="CAD7666670.1"/>
    <property type="molecule type" value="Genomic_DNA"/>
</dbReference>
<keyword evidence="1" id="KW-0732">Signal</keyword>
<name>A0A7R9R2P4_9ACAR</name>
<dbReference type="EMBL" id="CAJPVJ010055207">
    <property type="protein sequence ID" value="CAG2183586.1"/>
    <property type="molecule type" value="Genomic_DNA"/>
</dbReference>
<dbReference type="Proteomes" id="UP000728032">
    <property type="component" value="Unassembled WGS sequence"/>
</dbReference>
<sequence length="54" mass="6092">MIITDILAAIVAILMMWSEVVVSDDLPTCRPQDFKYSFTECDGDGRWRVSVPIS</sequence>
<proteinExistence type="predicted"/>
<keyword evidence="3" id="KW-1185">Reference proteome</keyword>
<feature type="chain" id="PRO_5036403874" evidence="1">
    <location>
        <begin position="24"/>
        <end position="54"/>
    </location>
</feature>
<organism evidence="2">
    <name type="scientific">Oppiella nova</name>
    <dbReference type="NCBI Taxonomy" id="334625"/>
    <lineage>
        <taxon>Eukaryota</taxon>
        <taxon>Metazoa</taxon>
        <taxon>Ecdysozoa</taxon>
        <taxon>Arthropoda</taxon>
        <taxon>Chelicerata</taxon>
        <taxon>Arachnida</taxon>
        <taxon>Acari</taxon>
        <taxon>Acariformes</taxon>
        <taxon>Sarcoptiformes</taxon>
        <taxon>Oribatida</taxon>
        <taxon>Brachypylina</taxon>
        <taxon>Oppioidea</taxon>
        <taxon>Oppiidae</taxon>
        <taxon>Oppiella</taxon>
    </lineage>
</organism>
<gene>
    <name evidence="2" type="ORF">ONB1V03_LOCUS23006</name>
</gene>
<evidence type="ECO:0000313" key="2">
    <source>
        <dbReference type="EMBL" id="CAD7666670.1"/>
    </source>
</evidence>
<accession>A0A7R9R2P4</accession>
<evidence type="ECO:0000313" key="3">
    <source>
        <dbReference type="Proteomes" id="UP000728032"/>
    </source>
</evidence>
<reference evidence="2" key="1">
    <citation type="submission" date="2020-11" db="EMBL/GenBank/DDBJ databases">
        <authorList>
            <person name="Tran Van P."/>
        </authorList>
    </citation>
    <scope>NUCLEOTIDE SEQUENCE</scope>
</reference>
<evidence type="ECO:0000256" key="1">
    <source>
        <dbReference type="SAM" id="SignalP"/>
    </source>
</evidence>
<feature type="non-terminal residue" evidence="2">
    <location>
        <position position="54"/>
    </location>
</feature>
<feature type="signal peptide" evidence="1">
    <location>
        <begin position="1"/>
        <end position="23"/>
    </location>
</feature>